<dbReference type="Proteomes" id="UP000247810">
    <property type="component" value="Unassembled WGS sequence"/>
</dbReference>
<feature type="region of interest" description="Disordered" evidence="2">
    <location>
        <begin position="132"/>
        <end position="186"/>
    </location>
</feature>
<name>A0A319DV89_9EURO</name>
<comment type="similarity">
    <text evidence="1">Belongs to the small heat shock protein (HSP20) family.</text>
</comment>
<sequence>MFDAPPATSTLHHAQIELQVTMSIPVHNVEGVADRIHRAPIGTPLPIRPSFDIRLLPDGYHIHGELPGVSQENVHLTFVDYRTLMIYGNFSRGYDDVPEGFQPDRSINGDDTYLLSAKDLLEYMGIRRDKVSDEVETKSPDHSDAEFRLPLRGTSSKQDPPKDPVKENHPGPAKPPIEPTPASENGESTKWLLAERETGYFSRMFVFRKPILKDAAQATLQNGILGVFLPLAAVLGDSAQVSLRVT</sequence>
<dbReference type="InterPro" id="IPR008978">
    <property type="entry name" value="HSP20-like_chaperone"/>
</dbReference>
<dbReference type="OrthoDB" id="1431247at2759"/>
<dbReference type="SUPFAM" id="SSF49764">
    <property type="entry name" value="HSP20-like chaperones"/>
    <property type="match status" value="1"/>
</dbReference>
<keyword evidence="5" id="KW-1185">Reference proteome</keyword>
<dbReference type="VEuPathDB" id="FungiDB:BO71DRAFT_78069"/>
<dbReference type="STRING" id="1448320.A0A319DV89"/>
<feature type="compositionally biased region" description="Basic and acidic residues" evidence="2">
    <location>
        <begin position="159"/>
        <end position="169"/>
    </location>
</feature>
<dbReference type="PROSITE" id="PS01031">
    <property type="entry name" value="SHSP"/>
    <property type="match status" value="1"/>
</dbReference>
<evidence type="ECO:0000259" key="3">
    <source>
        <dbReference type="PROSITE" id="PS01031"/>
    </source>
</evidence>
<evidence type="ECO:0000256" key="2">
    <source>
        <dbReference type="SAM" id="MobiDB-lite"/>
    </source>
</evidence>
<evidence type="ECO:0000313" key="5">
    <source>
        <dbReference type="Proteomes" id="UP000247810"/>
    </source>
</evidence>
<reference evidence="4 5" key="1">
    <citation type="submission" date="2018-02" db="EMBL/GenBank/DDBJ databases">
        <title>The genomes of Aspergillus section Nigri reveals drivers in fungal speciation.</title>
        <authorList>
            <consortium name="DOE Joint Genome Institute"/>
            <person name="Vesth T.C."/>
            <person name="Nybo J."/>
            <person name="Theobald S."/>
            <person name="Brandl J."/>
            <person name="Frisvad J.C."/>
            <person name="Nielsen K.F."/>
            <person name="Lyhne E.K."/>
            <person name="Kogle M.E."/>
            <person name="Kuo A."/>
            <person name="Riley R."/>
            <person name="Clum A."/>
            <person name="Nolan M."/>
            <person name="Lipzen A."/>
            <person name="Salamov A."/>
            <person name="Henrissat B."/>
            <person name="Wiebenga A."/>
            <person name="De vries R.P."/>
            <person name="Grigoriev I.V."/>
            <person name="Mortensen U.H."/>
            <person name="Andersen M.R."/>
            <person name="Baker S.E."/>
        </authorList>
    </citation>
    <scope>NUCLEOTIDE SEQUENCE [LARGE SCALE GENOMIC DNA]</scope>
    <source>
        <strain evidence="4 5">CBS 707.79</strain>
    </source>
</reference>
<protein>
    <submittedName>
        <fullName evidence="4">HSP20-like chaperone</fullName>
    </submittedName>
</protein>
<dbReference type="EMBL" id="KZ825815">
    <property type="protein sequence ID" value="PYH98077.1"/>
    <property type="molecule type" value="Genomic_DNA"/>
</dbReference>
<proteinExistence type="inferred from homology"/>
<dbReference type="CDD" id="cd06464">
    <property type="entry name" value="ACD_sHsps-like"/>
    <property type="match status" value="2"/>
</dbReference>
<dbReference type="InterPro" id="IPR002068">
    <property type="entry name" value="A-crystallin/Hsp20_dom"/>
</dbReference>
<organism evidence="4 5">
    <name type="scientific">Aspergillus ellipticus CBS 707.79</name>
    <dbReference type="NCBI Taxonomy" id="1448320"/>
    <lineage>
        <taxon>Eukaryota</taxon>
        <taxon>Fungi</taxon>
        <taxon>Dikarya</taxon>
        <taxon>Ascomycota</taxon>
        <taxon>Pezizomycotina</taxon>
        <taxon>Eurotiomycetes</taxon>
        <taxon>Eurotiomycetidae</taxon>
        <taxon>Eurotiales</taxon>
        <taxon>Aspergillaceae</taxon>
        <taxon>Aspergillus</taxon>
        <taxon>Aspergillus subgen. Circumdati</taxon>
    </lineage>
</organism>
<accession>A0A319DV89</accession>
<dbReference type="AlphaFoldDB" id="A0A319DV89"/>
<feature type="domain" description="SHSP" evidence="3">
    <location>
        <begin position="42"/>
        <end position="246"/>
    </location>
</feature>
<dbReference type="Gene3D" id="2.60.40.790">
    <property type="match status" value="1"/>
</dbReference>
<feature type="compositionally biased region" description="Basic and acidic residues" evidence="2">
    <location>
        <begin position="132"/>
        <end position="149"/>
    </location>
</feature>
<evidence type="ECO:0000256" key="1">
    <source>
        <dbReference type="PROSITE-ProRule" id="PRU00285"/>
    </source>
</evidence>
<gene>
    <name evidence="4" type="ORF">BO71DRAFT_78069</name>
</gene>
<evidence type="ECO:0000313" key="4">
    <source>
        <dbReference type="EMBL" id="PYH98077.1"/>
    </source>
</evidence>